<sequence length="94" mass="10150">MALVTIQRSPTPSLPLEESLSDVGNCSSEASIVTTERQTPQGSSWEVGEVSSVLWQVSPNFSTYSYESTSTSYVPSAFTAANGTRRRIYAVVPN</sequence>
<evidence type="ECO:0000256" key="1">
    <source>
        <dbReference type="SAM" id="MobiDB-lite"/>
    </source>
</evidence>
<reference evidence="2 3" key="1">
    <citation type="journal article" date="2014" name="Nat. Genet.">
        <title>Genome and transcriptome of the porcine whipworm Trichuris suis.</title>
        <authorList>
            <person name="Jex A.R."/>
            <person name="Nejsum P."/>
            <person name="Schwarz E.M."/>
            <person name="Hu L."/>
            <person name="Young N.D."/>
            <person name="Hall R.S."/>
            <person name="Korhonen P.K."/>
            <person name="Liao S."/>
            <person name="Thamsborg S."/>
            <person name="Xia J."/>
            <person name="Xu P."/>
            <person name="Wang S."/>
            <person name="Scheerlinck J.P."/>
            <person name="Hofmann A."/>
            <person name="Sternberg P.W."/>
            <person name="Wang J."/>
            <person name="Gasser R.B."/>
        </authorList>
    </citation>
    <scope>NUCLEOTIDE SEQUENCE [LARGE SCALE GENOMIC DNA]</scope>
    <source>
        <strain evidence="2">DCEP-RM93M</strain>
    </source>
</reference>
<evidence type="ECO:0000313" key="2">
    <source>
        <dbReference type="EMBL" id="KFD45401.1"/>
    </source>
</evidence>
<accession>A0A085LKA5</accession>
<feature type="compositionally biased region" description="Polar residues" evidence="1">
    <location>
        <begin position="1"/>
        <end position="11"/>
    </location>
</feature>
<feature type="region of interest" description="Disordered" evidence="1">
    <location>
        <begin position="1"/>
        <end position="22"/>
    </location>
</feature>
<dbReference type="AlphaFoldDB" id="A0A085LKA5"/>
<evidence type="ECO:0000313" key="3">
    <source>
        <dbReference type="Proteomes" id="UP000030764"/>
    </source>
</evidence>
<gene>
    <name evidence="2" type="ORF">M513_13721</name>
</gene>
<protein>
    <submittedName>
        <fullName evidence="2">Uncharacterized protein</fullName>
    </submittedName>
</protein>
<dbReference type="Proteomes" id="UP000030764">
    <property type="component" value="Unassembled WGS sequence"/>
</dbReference>
<proteinExistence type="predicted"/>
<name>A0A085LKA5_9BILA</name>
<organism evidence="2 3">
    <name type="scientific">Trichuris suis</name>
    <name type="common">pig whipworm</name>
    <dbReference type="NCBI Taxonomy" id="68888"/>
    <lineage>
        <taxon>Eukaryota</taxon>
        <taxon>Metazoa</taxon>
        <taxon>Ecdysozoa</taxon>
        <taxon>Nematoda</taxon>
        <taxon>Enoplea</taxon>
        <taxon>Dorylaimia</taxon>
        <taxon>Trichinellida</taxon>
        <taxon>Trichuridae</taxon>
        <taxon>Trichuris</taxon>
    </lineage>
</organism>
<keyword evidence="3" id="KW-1185">Reference proteome</keyword>
<dbReference type="EMBL" id="KL363509">
    <property type="protein sequence ID" value="KFD45401.1"/>
    <property type="molecule type" value="Genomic_DNA"/>
</dbReference>